<sequence length="633" mass="71351">MRNSSKKPSSRKSTRKPNIKKPSVSKNVSILPKTPLEPRPNHLIYFLNIMAETRISNYFLVASDVTSIFKTSTEKICDSIGRWKSRESDDDNNADFHINNDSEKLTAFGSNVVRIGEILGTLQAEDPISFASNYQTELILGSVIPLAKDVVKLKRKLLRISDAVMPDLKEFRNLVEVHGLLSSPAENEVNVNEDFGNYVESVTDTAMESLSQKPSIQITSKNKDGFPRLIHFIRNIFSKKNNSKPASNSEVEETKSKSQKSTTSEEFEIKPPSEKPSEKHLQKIASTLATHKQPLKSVDYILDNTRVKVKDESENNAEMWERMEETMKIDDDDDVKPGKSVHSVDSPLVVENLNDDEVKSILEQEAAKFFPRKELPDNKIDPEPQNDDGTDTFSIQFLSSGQNGNQPSVTQFQHFSNSNNSDQQVTKLDVILDECEKTLDSIGITTTRFLPPSDQVFGNSELLSGEQHIDKKDHPLSEYRKIVDQMHRSTTETINQIREIEQSWMNTTTKAVGFQNFLKVGDMLDYALKTVHLLGDAQFIEQIYPETKSDVLKGVEQIYREFHSCFIAVGELAEMVSTDVIYLRELMDNLPKGDPIVYEFTSNSSLGSFDQIEAANNVPTGSNFVFDVEAIFG</sequence>
<evidence type="ECO:0000256" key="1">
    <source>
        <dbReference type="SAM" id="MobiDB-lite"/>
    </source>
</evidence>
<comment type="caution">
    <text evidence="2">The sequence shown here is derived from an EMBL/GenBank/DDBJ whole genome shotgun (WGS) entry which is preliminary data.</text>
</comment>
<protein>
    <submittedName>
        <fullName evidence="2">Uncharacterized protein</fullName>
    </submittedName>
</protein>
<proteinExistence type="predicted"/>
<feature type="region of interest" description="Disordered" evidence="1">
    <location>
        <begin position="372"/>
        <end position="410"/>
    </location>
</feature>
<name>A0A226E5N7_FOLCA</name>
<organism evidence="2 3">
    <name type="scientific">Folsomia candida</name>
    <name type="common">Springtail</name>
    <dbReference type="NCBI Taxonomy" id="158441"/>
    <lineage>
        <taxon>Eukaryota</taxon>
        <taxon>Metazoa</taxon>
        <taxon>Ecdysozoa</taxon>
        <taxon>Arthropoda</taxon>
        <taxon>Hexapoda</taxon>
        <taxon>Collembola</taxon>
        <taxon>Entomobryomorpha</taxon>
        <taxon>Isotomoidea</taxon>
        <taxon>Isotomidae</taxon>
        <taxon>Proisotominae</taxon>
        <taxon>Folsomia</taxon>
    </lineage>
</organism>
<evidence type="ECO:0000313" key="3">
    <source>
        <dbReference type="Proteomes" id="UP000198287"/>
    </source>
</evidence>
<feature type="compositionally biased region" description="Basic and acidic residues" evidence="1">
    <location>
        <begin position="267"/>
        <end position="279"/>
    </location>
</feature>
<feature type="compositionally biased region" description="Basic and acidic residues" evidence="1">
    <location>
        <begin position="372"/>
        <end position="382"/>
    </location>
</feature>
<feature type="compositionally biased region" description="Polar residues" evidence="1">
    <location>
        <begin position="391"/>
        <end position="410"/>
    </location>
</feature>
<gene>
    <name evidence="2" type="ORF">Fcan01_13826</name>
</gene>
<dbReference type="EMBL" id="LNIX01000007">
    <property type="protein sequence ID" value="OXA52384.1"/>
    <property type="molecule type" value="Genomic_DNA"/>
</dbReference>
<accession>A0A226E5N7</accession>
<feature type="compositionally biased region" description="Basic residues" evidence="1">
    <location>
        <begin position="1"/>
        <end position="19"/>
    </location>
</feature>
<feature type="region of interest" description="Disordered" evidence="1">
    <location>
        <begin position="241"/>
        <end position="279"/>
    </location>
</feature>
<dbReference type="AlphaFoldDB" id="A0A226E5N7"/>
<evidence type="ECO:0000313" key="2">
    <source>
        <dbReference type="EMBL" id="OXA52384.1"/>
    </source>
</evidence>
<keyword evidence="3" id="KW-1185">Reference proteome</keyword>
<feature type="region of interest" description="Disordered" evidence="1">
    <location>
        <begin position="1"/>
        <end position="33"/>
    </location>
</feature>
<dbReference type="Proteomes" id="UP000198287">
    <property type="component" value="Unassembled WGS sequence"/>
</dbReference>
<reference evidence="2 3" key="1">
    <citation type="submission" date="2015-12" db="EMBL/GenBank/DDBJ databases">
        <title>The genome of Folsomia candida.</title>
        <authorList>
            <person name="Faddeeva A."/>
            <person name="Derks M.F."/>
            <person name="Anvar Y."/>
            <person name="Smit S."/>
            <person name="Van Straalen N."/>
            <person name="Roelofs D."/>
        </authorList>
    </citation>
    <scope>NUCLEOTIDE SEQUENCE [LARGE SCALE GENOMIC DNA]</scope>
    <source>
        <strain evidence="2 3">VU population</strain>
        <tissue evidence="2">Whole body</tissue>
    </source>
</reference>